<evidence type="ECO:0000256" key="9">
    <source>
        <dbReference type="RuleBase" id="RU004326"/>
    </source>
</evidence>
<comment type="similarity">
    <text evidence="3 9">Belongs to the phosphohexose mutase family.</text>
</comment>
<dbReference type="GO" id="GO:0005829">
    <property type="term" value="C:cytosol"/>
    <property type="evidence" value="ECO:0007669"/>
    <property type="project" value="TreeGrafter"/>
</dbReference>
<dbReference type="InterPro" id="IPR045244">
    <property type="entry name" value="PGM"/>
</dbReference>
<dbReference type="Pfam" id="PF02879">
    <property type="entry name" value="PGM_PMM_II"/>
    <property type="match status" value="1"/>
</dbReference>
<evidence type="ECO:0000256" key="4">
    <source>
        <dbReference type="ARBA" id="ARBA00012728"/>
    </source>
</evidence>
<evidence type="ECO:0000256" key="1">
    <source>
        <dbReference type="ARBA" id="ARBA00000443"/>
    </source>
</evidence>
<comment type="catalytic activity">
    <reaction evidence="1">
        <text>alpha-D-glucose 1-phosphate = alpha-D-glucose 6-phosphate</text>
        <dbReference type="Rhea" id="RHEA:23536"/>
        <dbReference type="ChEBI" id="CHEBI:58225"/>
        <dbReference type="ChEBI" id="CHEBI:58601"/>
        <dbReference type="EC" id="5.4.2.2"/>
    </reaction>
</comment>
<dbReference type="Pfam" id="PF24947">
    <property type="entry name" value="PGM1_C_vert_fung"/>
    <property type="match status" value="1"/>
</dbReference>
<dbReference type="InterPro" id="IPR005845">
    <property type="entry name" value="A-D-PHexomutase_a/b/a-II"/>
</dbReference>
<dbReference type="OrthoDB" id="2291at2759"/>
<dbReference type="InterPro" id="IPR005844">
    <property type="entry name" value="A-D-PHexomutase_a/b/a-I"/>
</dbReference>
<dbReference type="InterPro" id="IPR016055">
    <property type="entry name" value="A-D-PHexomutase_a/b/a-I/II/III"/>
</dbReference>
<dbReference type="Pfam" id="PF02878">
    <property type="entry name" value="PGM_PMM_I"/>
    <property type="match status" value="1"/>
</dbReference>
<dbReference type="PRINTS" id="PR00509">
    <property type="entry name" value="PGMPMM"/>
</dbReference>
<keyword evidence="5" id="KW-0597">Phosphoprotein</keyword>
<name>A0A8I6TCL7_CIMLE</name>
<evidence type="ECO:0000259" key="12">
    <source>
        <dbReference type="Pfam" id="PF02880"/>
    </source>
</evidence>
<evidence type="ECO:0000256" key="8">
    <source>
        <dbReference type="ARBA" id="ARBA00023235"/>
    </source>
</evidence>
<sequence>MAYEIESVNFRPFSDQQPGTSGLRKNVKVFLQKHYTESFVQSILDYLKKENNGPYTIVLGGDGRYFVKEAVRLIINISAANKVDKIYVGQGGILSTPAASHLIRLHNATGGILLTASHNPGGPDKDFGVKFNLSNGGPATSNVTNEIFEISKKITHYRVLKDFNCSVDEISSFTIQVDGHVTVVEVIDPVDAYVELMKDIFNFEQIRSLAEKPDFNIIVDSMSGVTGPYAKRIFVEELKFKKDCIVCGTPLTDFGGGHPDPNLTYANRLVRLITEGEYEFGVAFDGDGDRNMILGRKGFFVGPSDSLAVIASKINCIKYFKANRVTGFARSMPTTPAVDRVGELKGIPIFETPTGWKYFGNLMDADRVCLCGEESFGTGSNHIREKDGIWAALAWLSIIATLDKGIPEIMTEHWEKFGRYYTTRYDYENVSSESAKNMMEHIEKTITAASYPGTSFGSAAKYVVKFGDSFSYTDPIDGSVAKNQGLRVVMEDGSRIIYRLSGTGSTGATVRIYVEAYEKEKLSEENHIILSDLCDYAIELARIKHFTDRDAPTVIT</sequence>
<dbReference type="FunFam" id="3.40.120.10:FF:000005">
    <property type="entry name" value="Phosphoglucomutase 5"/>
    <property type="match status" value="1"/>
</dbReference>
<dbReference type="RefSeq" id="XP_014239452.1">
    <property type="nucleotide sequence ID" value="XM_014383966.2"/>
</dbReference>
<keyword evidence="8" id="KW-0413">Isomerase</keyword>
<dbReference type="NCBIfam" id="NF005737">
    <property type="entry name" value="PRK07564.1-1"/>
    <property type="match status" value="1"/>
</dbReference>
<dbReference type="Gene3D" id="3.40.120.10">
    <property type="entry name" value="Alpha-D-Glucose-1,6-Bisphosphate, subunit A, domain 3"/>
    <property type="match status" value="3"/>
</dbReference>
<dbReference type="Proteomes" id="UP000494040">
    <property type="component" value="Unassembled WGS sequence"/>
</dbReference>
<accession>A0A8I6TCL7</accession>
<dbReference type="SUPFAM" id="SSF55957">
    <property type="entry name" value="Phosphoglucomutase, C-terminal domain"/>
    <property type="match status" value="1"/>
</dbReference>
<dbReference type="InterPro" id="IPR036900">
    <property type="entry name" value="A-D-PHexomutase_C_sf"/>
</dbReference>
<dbReference type="GO" id="GO:0000287">
    <property type="term" value="F:magnesium ion binding"/>
    <property type="evidence" value="ECO:0007669"/>
    <property type="project" value="InterPro"/>
</dbReference>
<evidence type="ECO:0000256" key="5">
    <source>
        <dbReference type="ARBA" id="ARBA00022553"/>
    </source>
</evidence>
<evidence type="ECO:0000313" key="13">
    <source>
        <dbReference type="EnsemblMetazoa" id="XP_014239452.1"/>
    </source>
</evidence>
<dbReference type="GeneID" id="106660918"/>
<feature type="domain" description="Alpha-D-phosphohexomutase alpha/beta/alpha" evidence="10">
    <location>
        <begin position="16"/>
        <end position="157"/>
    </location>
</feature>
<dbReference type="PROSITE" id="PS00710">
    <property type="entry name" value="PGM_PMM"/>
    <property type="match status" value="1"/>
</dbReference>
<dbReference type="InterPro" id="IPR005846">
    <property type="entry name" value="A-D-PHexomutase_a/b/a-III"/>
</dbReference>
<evidence type="ECO:0000313" key="14">
    <source>
        <dbReference type="Proteomes" id="UP000494040"/>
    </source>
</evidence>
<keyword evidence="7 9" id="KW-0460">Magnesium</keyword>
<organism evidence="13 14">
    <name type="scientific">Cimex lectularius</name>
    <name type="common">Bed bug</name>
    <name type="synonym">Acanthia lectularia</name>
    <dbReference type="NCBI Taxonomy" id="79782"/>
    <lineage>
        <taxon>Eukaryota</taxon>
        <taxon>Metazoa</taxon>
        <taxon>Ecdysozoa</taxon>
        <taxon>Arthropoda</taxon>
        <taxon>Hexapoda</taxon>
        <taxon>Insecta</taxon>
        <taxon>Pterygota</taxon>
        <taxon>Neoptera</taxon>
        <taxon>Paraneoptera</taxon>
        <taxon>Hemiptera</taxon>
        <taxon>Heteroptera</taxon>
        <taxon>Panheteroptera</taxon>
        <taxon>Cimicomorpha</taxon>
        <taxon>Cimicidae</taxon>
        <taxon>Cimex</taxon>
    </lineage>
</organism>
<keyword evidence="6 9" id="KW-0479">Metal-binding</keyword>
<feature type="domain" description="Alpha-D-phosphohexomutase alpha/beta/alpha" evidence="12">
    <location>
        <begin position="309"/>
        <end position="417"/>
    </location>
</feature>
<dbReference type="GO" id="GO:0005975">
    <property type="term" value="P:carbohydrate metabolic process"/>
    <property type="evidence" value="ECO:0007669"/>
    <property type="project" value="InterPro"/>
</dbReference>
<evidence type="ECO:0000256" key="2">
    <source>
        <dbReference type="ARBA" id="ARBA00001946"/>
    </source>
</evidence>
<dbReference type="GO" id="GO:0004614">
    <property type="term" value="F:phosphoglucomutase activity"/>
    <property type="evidence" value="ECO:0007669"/>
    <property type="project" value="UniProtKB-EC"/>
</dbReference>
<reference evidence="13" key="1">
    <citation type="submission" date="2022-01" db="UniProtKB">
        <authorList>
            <consortium name="EnsemblMetazoa"/>
        </authorList>
    </citation>
    <scope>IDENTIFICATION</scope>
</reference>
<dbReference type="EC" id="5.4.2.2" evidence="4"/>
<dbReference type="Pfam" id="PF02880">
    <property type="entry name" value="PGM_PMM_III"/>
    <property type="match status" value="1"/>
</dbReference>
<dbReference type="InterPro" id="IPR005841">
    <property type="entry name" value="Alpha-D-phosphohexomutase_SF"/>
</dbReference>
<evidence type="ECO:0000256" key="3">
    <source>
        <dbReference type="ARBA" id="ARBA00010231"/>
    </source>
</evidence>
<evidence type="ECO:0000256" key="7">
    <source>
        <dbReference type="ARBA" id="ARBA00022842"/>
    </source>
</evidence>
<dbReference type="FunFam" id="3.30.310.50:FF:000002">
    <property type="entry name" value="Phosphoglucomutase 5"/>
    <property type="match status" value="1"/>
</dbReference>
<evidence type="ECO:0000259" key="10">
    <source>
        <dbReference type="Pfam" id="PF02878"/>
    </source>
</evidence>
<dbReference type="AlphaFoldDB" id="A0A8I6TCL7"/>
<dbReference type="OMA" id="WIQDRAN"/>
<dbReference type="PANTHER" id="PTHR22573">
    <property type="entry name" value="PHOSPHOHEXOMUTASE FAMILY MEMBER"/>
    <property type="match status" value="1"/>
</dbReference>
<dbReference type="Gene3D" id="3.30.310.50">
    <property type="entry name" value="Alpha-D-phosphohexomutase, C-terminal domain"/>
    <property type="match status" value="1"/>
</dbReference>
<dbReference type="CTD" id="5236"/>
<evidence type="ECO:0000256" key="6">
    <source>
        <dbReference type="ARBA" id="ARBA00022723"/>
    </source>
</evidence>
<dbReference type="SUPFAM" id="SSF53738">
    <property type="entry name" value="Phosphoglucomutase, first 3 domains"/>
    <property type="match status" value="2"/>
</dbReference>
<dbReference type="PANTHER" id="PTHR22573:SF2">
    <property type="entry name" value="PHOSPHOGLUCOMUTASE"/>
    <property type="match status" value="1"/>
</dbReference>
<keyword evidence="14" id="KW-1185">Reference proteome</keyword>
<protein>
    <recommendedName>
        <fullName evidence="4">phosphoglucomutase (alpha-D-glucose-1,6-bisphosphate-dependent)</fullName>
        <ecNumber evidence="4">5.4.2.2</ecNumber>
    </recommendedName>
</protein>
<comment type="cofactor">
    <cofactor evidence="2">
        <name>Mg(2+)</name>
        <dbReference type="ChEBI" id="CHEBI:18420"/>
    </cofactor>
</comment>
<feature type="domain" description="Alpha-D-phosphohexomutase alpha/beta/alpha" evidence="11">
    <location>
        <begin position="191"/>
        <end position="294"/>
    </location>
</feature>
<dbReference type="InterPro" id="IPR016066">
    <property type="entry name" value="A-D-PHexomutase_CS"/>
</dbReference>
<dbReference type="FunFam" id="3.40.120.10:FF:000004">
    <property type="entry name" value="Phosphoglucomutase 5"/>
    <property type="match status" value="1"/>
</dbReference>
<evidence type="ECO:0000259" key="11">
    <source>
        <dbReference type="Pfam" id="PF02879"/>
    </source>
</evidence>
<dbReference type="EnsemblMetazoa" id="XM_014383966.2">
    <property type="protein sequence ID" value="XP_014239452.1"/>
    <property type="gene ID" value="LOC106660918"/>
</dbReference>
<proteinExistence type="inferred from homology"/>
<dbReference type="KEGG" id="clec:106660918"/>